<dbReference type="InParanoid" id="A0A4W6CSF5"/>
<organism evidence="1 2">
    <name type="scientific">Lates calcarifer</name>
    <name type="common">Barramundi</name>
    <name type="synonym">Holocentrus calcarifer</name>
    <dbReference type="NCBI Taxonomy" id="8187"/>
    <lineage>
        <taxon>Eukaryota</taxon>
        <taxon>Metazoa</taxon>
        <taxon>Chordata</taxon>
        <taxon>Craniata</taxon>
        <taxon>Vertebrata</taxon>
        <taxon>Euteleostomi</taxon>
        <taxon>Actinopterygii</taxon>
        <taxon>Neopterygii</taxon>
        <taxon>Teleostei</taxon>
        <taxon>Neoteleostei</taxon>
        <taxon>Acanthomorphata</taxon>
        <taxon>Carangaria</taxon>
        <taxon>Carangaria incertae sedis</taxon>
        <taxon>Centropomidae</taxon>
        <taxon>Lates</taxon>
    </lineage>
</organism>
<dbReference type="Ensembl" id="ENSLCAT00010015574.1">
    <property type="protein sequence ID" value="ENSLCAP00010015254.1"/>
    <property type="gene ID" value="ENSLCAG00010007243.1"/>
</dbReference>
<evidence type="ECO:0000313" key="2">
    <source>
        <dbReference type="Proteomes" id="UP000314980"/>
    </source>
</evidence>
<keyword evidence="2" id="KW-1185">Reference proteome</keyword>
<protein>
    <submittedName>
        <fullName evidence="1">Uncharacterized protein</fullName>
    </submittedName>
</protein>
<name>A0A4W6CSF5_LATCA</name>
<sequence>MTQTAANWTIIHWTLRCVAASVFTLLYLCYVCVCGHHITSPLALWTGLPQRTNSTTVLIQIHTKILFHGAQQKHTVLVLRERIYLKQYKSHSQDLTQFYSSLLVQSDLISTPAGNTLISVKNQLGMFTLT</sequence>
<dbReference type="Proteomes" id="UP000314980">
    <property type="component" value="Unassembled WGS sequence"/>
</dbReference>
<dbReference type="AlphaFoldDB" id="A0A4W6CSF5"/>
<reference evidence="2" key="1">
    <citation type="submission" date="2015-09" db="EMBL/GenBank/DDBJ databases">
        <authorList>
            <person name="Sai Rama Sridatta P."/>
        </authorList>
    </citation>
    <scope>NUCLEOTIDE SEQUENCE [LARGE SCALE GENOMIC DNA]</scope>
</reference>
<evidence type="ECO:0000313" key="1">
    <source>
        <dbReference type="Ensembl" id="ENSLCAP00010015254.1"/>
    </source>
</evidence>
<accession>A0A4W6CSF5</accession>
<reference evidence="1" key="2">
    <citation type="submission" date="2025-08" db="UniProtKB">
        <authorList>
            <consortium name="Ensembl"/>
        </authorList>
    </citation>
    <scope>IDENTIFICATION</scope>
</reference>
<reference evidence="1" key="3">
    <citation type="submission" date="2025-09" db="UniProtKB">
        <authorList>
            <consortium name="Ensembl"/>
        </authorList>
    </citation>
    <scope>IDENTIFICATION</scope>
</reference>
<proteinExistence type="predicted"/>